<dbReference type="PROSITE" id="PS00079">
    <property type="entry name" value="MULTICOPPER_OXIDASE1"/>
    <property type="match status" value="1"/>
</dbReference>
<evidence type="ECO:0000259" key="6">
    <source>
        <dbReference type="Pfam" id="PF07732"/>
    </source>
</evidence>
<evidence type="ECO:0000259" key="4">
    <source>
        <dbReference type="Pfam" id="PF00394"/>
    </source>
</evidence>
<dbReference type="SUPFAM" id="SSF49503">
    <property type="entry name" value="Cupredoxins"/>
    <property type="match status" value="3"/>
</dbReference>
<dbReference type="FunFam" id="2.60.40.420:FF:000045">
    <property type="entry name" value="Laccase 2"/>
    <property type="match status" value="1"/>
</dbReference>
<proteinExistence type="inferred from homology"/>
<comment type="caution">
    <text evidence="7">The sequence shown here is derived from an EMBL/GenBank/DDBJ whole genome shotgun (WGS) entry which is preliminary data.</text>
</comment>
<dbReference type="FunFam" id="2.60.40.420:FF:000031">
    <property type="entry name" value="Laccase-2 isoform A"/>
    <property type="match status" value="1"/>
</dbReference>
<dbReference type="InterPro" id="IPR011707">
    <property type="entry name" value="Cu-oxidase-like_N"/>
</dbReference>
<evidence type="ECO:0000256" key="3">
    <source>
        <dbReference type="ARBA" id="ARBA00023002"/>
    </source>
</evidence>
<dbReference type="InterPro" id="IPR033138">
    <property type="entry name" value="Cu_oxidase_CS"/>
</dbReference>
<protein>
    <recommendedName>
        <fullName evidence="9">Laccase</fullName>
    </recommendedName>
</protein>
<dbReference type="GO" id="GO:0016491">
    <property type="term" value="F:oxidoreductase activity"/>
    <property type="evidence" value="ECO:0007669"/>
    <property type="project" value="UniProtKB-KW"/>
</dbReference>
<feature type="domain" description="Plastocyanin-like" evidence="5">
    <location>
        <begin position="501"/>
        <end position="651"/>
    </location>
</feature>
<dbReference type="AlphaFoldDB" id="A0AAN7SCL1"/>
<evidence type="ECO:0000256" key="1">
    <source>
        <dbReference type="ARBA" id="ARBA00010609"/>
    </source>
</evidence>
<dbReference type="CDD" id="cd13905">
    <property type="entry name" value="CuRO_3_tcLLC2_insect_like"/>
    <property type="match status" value="1"/>
</dbReference>
<organism evidence="7 8">
    <name type="scientific">Aquatica leii</name>
    <dbReference type="NCBI Taxonomy" id="1421715"/>
    <lineage>
        <taxon>Eukaryota</taxon>
        <taxon>Metazoa</taxon>
        <taxon>Ecdysozoa</taxon>
        <taxon>Arthropoda</taxon>
        <taxon>Hexapoda</taxon>
        <taxon>Insecta</taxon>
        <taxon>Pterygota</taxon>
        <taxon>Neoptera</taxon>
        <taxon>Endopterygota</taxon>
        <taxon>Coleoptera</taxon>
        <taxon>Polyphaga</taxon>
        <taxon>Elateriformia</taxon>
        <taxon>Elateroidea</taxon>
        <taxon>Lampyridae</taxon>
        <taxon>Luciolinae</taxon>
        <taxon>Aquatica</taxon>
    </lineage>
</organism>
<dbReference type="InterPro" id="IPR002355">
    <property type="entry name" value="Cu_oxidase_Cu_BS"/>
</dbReference>
<dbReference type="EMBL" id="JARPUR010000001">
    <property type="protein sequence ID" value="KAK4884896.1"/>
    <property type="molecule type" value="Genomic_DNA"/>
</dbReference>
<dbReference type="Pfam" id="PF07732">
    <property type="entry name" value="Cu-oxidase_3"/>
    <property type="match status" value="1"/>
</dbReference>
<dbReference type="PANTHER" id="PTHR11709:SF232">
    <property type="entry name" value="STRAW, ISOFORM G"/>
    <property type="match status" value="1"/>
</dbReference>
<accession>A0AAN7SCL1</accession>
<reference evidence="8" key="1">
    <citation type="submission" date="2023-01" db="EMBL/GenBank/DDBJ databases">
        <title>Key to firefly adult light organ development and bioluminescence: homeobox transcription factors regulate luciferase expression and transportation to peroxisome.</title>
        <authorList>
            <person name="Fu X."/>
        </authorList>
    </citation>
    <scope>NUCLEOTIDE SEQUENCE [LARGE SCALE GENOMIC DNA]</scope>
</reference>
<dbReference type="PANTHER" id="PTHR11709">
    <property type="entry name" value="MULTI-COPPER OXIDASE"/>
    <property type="match status" value="1"/>
</dbReference>
<sequence>MAYTIEKTIIVAKKTIFCLKSWCDRAFSAEKNVDEQPKFIAAYDQILEIYIENDEVYIVQDVSIEEFIITNGLSTPQECTRKCKLGHSKKCYYRFHLEQYSVLGKACEVCTPNNTNGCQCVLADGIERSAFTVNRMIPGPTIEVCEKDTVVIDVVNQTPASAVTIHWHGVLQRDSQFYDGVPYVTQCPILPGNTFRYTWKANDPGTHFWHSHTGLQKMDGLSGPIIVRQPKFKNSRSFMYDFDLSEHVIFLQDWCHKYMDEQLPGYINSKTAHRPDTILVNGKGKFQDPITKKFTNVSYEVFTVNPNSRYRFRMINALASICPIQVTIENHKMIVIATDGHLIKPIEVNTIISTSAERYDFILHTNTVGGTYWIHIKALEDCKPLKINQVAVLQYTIGLNIPKTPRPTYTSSLQIGKVLNPLDADCDEPRNDAICINQLSPDEYSDKGILGDDIVKIYLPFRFRFHKPQDFFKPNTYEKHFVASGVVLATGLIDNITFESPPSPLLSQYSDLNFQHFCNGDQHIENCGVTCKCTHVLKVQYNSIVELILVDEVHEKGLHHPFHLHGHAFHVMGIGKMPESGKGTLEEAINLDKQNRLNRRYDYPPLKDTIMIPSNGYVVLRFRANNPGFWFLHCHFLMHLVTGMSAVLQVGNVESMPSSPDNFPKCGNYLTNL</sequence>
<dbReference type="Gene3D" id="2.60.40.420">
    <property type="entry name" value="Cupredoxins - blue copper proteins"/>
    <property type="match status" value="3"/>
</dbReference>
<evidence type="ECO:0000259" key="5">
    <source>
        <dbReference type="Pfam" id="PF07731"/>
    </source>
</evidence>
<gene>
    <name evidence="7" type="ORF">RN001_001167</name>
</gene>
<evidence type="ECO:0000313" key="8">
    <source>
        <dbReference type="Proteomes" id="UP001353858"/>
    </source>
</evidence>
<dbReference type="InterPro" id="IPR045087">
    <property type="entry name" value="Cu-oxidase_fam"/>
</dbReference>
<dbReference type="GO" id="GO:0005886">
    <property type="term" value="C:plasma membrane"/>
    <property type="evidence" value="ECO:0007669"/>
    <property type="project" value="TreeGrafter"/>
</dbReference>
<dbReference type="Pfam" id="PF07731">
    <property type="entry name" value="Cu-oxidase_2"/>
    <property type="match status" value="1"/>
</dbReference>
<dbReference type="InterPro" id="IPR001117">
    <property type="entry name" value="Cu-oxidase_2nd"/>
</dbReference>
<dbReference type="InterPro" id="IPR008972">
    <property type="entry name" value="Cupredoxin"/>
</dbReference>
<keyword evidence="2" id="KW-0479">Metal-binding</keyword>
<dbReference type="GO" id="GO:0005507">
    <property type="term" value="F:copper ion binding"/>
    <property type="evidence" value="ECO:0007669"/>
    <property type="project" value="InterPro"/>
</dbReference>
<dbReference type="CDD" id="cd13858">
    <property type="entry name" value="CuRO_1_tcLCC2_insect_like"/>
    <property type="match status" value="1"/>
</dbReference>
<feature type="domain" description="Plastocyanin-like" evidence="4">
    <location>
        <begin position="246"/>
        <end position="395"/>
    </location>
</feature>
<dbReference type="Proteomes" id="UP001353858">
    <property type="component" value="Unassembled WGS sequence"/>
</dbReference>
<dbReference type="PROSITE" id="PS00080">
    <property type="entry name" value="MULTICOPPER_OXIDASE2"/>
    <property type="match status" value="1"/>
</dbReference>
<evidence type="ECO:0008006" key="9">
    <source>
        <dbReference type="Google" id="ProtNLM"/>
    </source>
</evidence>
<dbReference type="CDD" id="cd13884">
    <property type="entry name" value="CuRO_2_tcLCC_insect_like"/>
    <property type="match status" value="1"/>
</dbReference>
<comment type="similarity">
    <text evidence="1">Belongs to the multicopper oxidase family.</text>
</comment>
<evidence type="ECO:0000256" key="2">
    <source>
        <dbReference type="ARBA" id="ARBA00022723"/>
    </source>
</evidence>
<evidence type="ECO:0000313" key="7">
    <source>
        <dbReference type="EMBL" id="KAK4884896.1"/>
    </source>
</evidence>
<keyword evidence="3" id="KW-0560">Oxidoreductase</keyword>
<keyword evidence="8" id="KW-1185">Reference proteome</keyword>
<dbReference type="InterPro" id="IPR011706">
    <property type="entry name" value="Cu-oxidase_C"/>
</dbReference>
<dbReference type="GO" id="GO:0006826">
    <property type="term" value="P:iron ion transport"/>
    <property type="evidence" value="ECO:0007669"/>
    <property type="project" value="TreeGrafter"/>
</dbReference>
<feature type="domain" description="Plastocyanin-like" evidence="6">
    <location>
        <begin position="121"/>
        <end position="230"/>
    </location>
</feature>
<name>A0AAN7SCL1_9COLE</name>
<dbReference type="Pfam" id="PF00394">
    <property type="entry name" value="Cu-oxidase"/>
    <property type="match status" value="1"/>
</dbReference>